<dbReference type="AlphaFoldDB" id="A0A4Z2DRR3"/>
<dbReference type="GO" id="GO:0060628">
    <property type="term" value="P:regulation of ER to Golgi vesicle-mediated transport"/>
    <property type="evidence" value="ECO:0007669"/>
    <property type="project" value="TreeGrafter"/>
</dbReference>
<dbReference type="PANTHER" id="PTHR13520">
    <property type="entry name" value="RAD50-INTERACTING PROTEIN 1 RINT-1"/>
    <property type="match status" value="1"/>
</dbReference>
<dbReference type="Proteomes" id="UP000311919">
    <property type="component" value="Unassembled WGS sequence"/>
</dbReference>
<dbReference type="Gene3D" id="1.20.58.670">
    <property type="entry name" value="Dsl1p vesicle tethering complex, Tip20p subunit, domain D"/>
    <property type="match status" value="1"/>
</dbReference>
<name>A0A4Z2DRR3_SCHJA</name>
<dbReference type="EMBL" id="SKCS01000055">
    <property type="protein sequence ID" value="TNN19153.1"/>
    <property type="molecule type" value="Genomic_DNA"/>
</dbReference>
<organism evidence="1 2">
    <name type="scientific">Schistosoma japonicum</name>
    <name type="common">Blood fluke</name>
    <dbReference type="NCBI Taxonomy" id="6182"/>
    <lineage>
        <taxon>Eukaryota</taxon>
        <taxon>Metazoa</taxon>
        <taxon>Spiralia</taxon>
        <taxon>Lophotrochozoa</taxon>
        <taxon>Platyhelminthes</taxon>
        <taxon>Trematoda</taxon>
        <taxon>Digenea</taxon>
        <taxon>Strigeidida</taxon>
        <taxon>Schistosomatoidea</taxon>
        <taxon>Schistosomatidae</taxon>
        <taxon>Schistosoma</taxon>
    </lineage>
</organism>
<dbReference type="GO" id="GO:0070939">
    <property type="term" value="C:Dsl1/NZR complex"/>
    <property type="evidence" value="ECO:0007669"/>
    <property type="project" value="InterPro"/>
</dbReference>
<comment type="caution">
    <text evidence="1">The sequence shown here is derived from an EMBL/GenBank/DDBJ whole genome shotgun (WGS) entry which is preliminary data.</text>
</comment>
<dbReference type="Pfam" id="PF04437">
    <property type="entry name" value="RINT1_TIP1"/>
    <property type="match status" value="2"/>
</dbReference>
<dbReference type="STRING" id="6182.A0A4Z2DRR3"/>
<protein>
    <submittedName>
        <fullName evidence="1">RAD50-interacting protein</fullName>
    </submittedName>
</protein>
<dbReference type="InterPro" id="IPR007528">
    <property type="entry name" value="RINT1_Tip20"/>
</dbReference>
<dbReference type="InterPro" id="IPR042044">
    <property type="entry name" value="EXOC6PINT-1/Sec15/Tip20_C_dom2"/>
</dbReference>
<reference evidence="1 2" key="1">
    <citation type="submission" date="2019-03" db="EMBL/GenBank/DDBJ databases">
        <title>An improved genome assembly of the fluke Schistosoma japonicum.</title>
        <authorList>
            <person name="Hu W."/>
            <person name="Luo F."/>
            <person name="Yin M."/>
            <person name="Mo X."/>
            <person name="Sun C."/>
            <person name="Wu Q."/>
            <person name="Zhu B."/>
            <person name="Xiang M."/>
            <person name="Wang J."/>
            <person name="Wang Y."/>
            <person name="Zhang T."/>
            <person name="Xu B."/>
            <person name="Zheng H."/>
            <person name="Feng Z."/>
        </authorList>
    </citation>
    <scope>NUCLEOTIDE SEQUENCE [LARGE SCALE GENOMIC DNA]</scope>
    <source>
        <strain evidence="1">HuSjv2</strain>
        <tissue evidence="1">Worms</tissue>
    </source>
</reference>
<accession>A0A4Z2DRR3</accession>
<sequence length="589" mass="67651">MSQVLQWIRTNDYFVTVVDRDFISDKGNTSVSVRLQLMRGLVTLLLDKLHVDLGLSTSMPVRFSHQFQLRQPYLEMSNYPAHSDSNIEPNSELLENAQHFSHLVDVVLHTDAKLAQLAYPSDYPRPSDALSHPKVFSRWLLLEQHLASDRLKIILGNSSSWSIIDETEKRPQCVDDFIALLHAVNFRGRQLSDKLSRARFVLVQLNLIREFFDYIVSSARQKCEQENVNDICQSVKNKSETSNTKPTLFGSLFSSHNYSPDANTKTKKIPIINQLFSCFVDGICQNISTRWIHVLNAMKCLHDVMLEWANDQYYITFWEDLTTRELLQFGDPWLVDIGLCPIVTGRVSIELEQDESKNDALVGLDSSNTYLGLHGGVFTQMLGLYNREIKKMLQKTVSLTLTDLKNKSLTYVHSTDHWLRASSVSGYLSNTKSELSNLMMSANASVFFLSLRDWLYHFSESLHPKLFTNVWKEIASQLDDYLYNELILSNRFSPLGAAQLRFDFTNYLYPMFNLYTERPESFFSQIRDSCILLNLLRGSAELLKETIMESMHSKQKQDNNPLGPLLELGVYRLTPEEALLILSLRAIPE</sequence>
<dbReference type="GO" id="GO:0006890">
    <property type="term" value="P:retrograde vesicle-mediated transport, Golgi to endoplasmic reticulum"/>
    <property type="evidence" value="ECO:0007669"/>
    <property type="project" value="InterPro"/>
</dbReference>
<evidence type="ECO:0000313" key="2">
    <source>
        <dbReference type="Proteomes" id="UP000311919"/>
    </source>
</evidence>
<gene>
    <name evidence="1" type="ORF">EWB00_009380</name>
</gene>
<dbReference type="PANTHER" id="PTHR13520:SF0">
    <property type="entry name" value="RAD50-INTERACTING PROTEIN 1"/>
    <property type="match status" value="1"/>
</dbReference>
<proteinExistence type="predicted"/>
<keyword evidence="2" id="KW-1185">Reference proteome</keyword>
<evidence type="ECO:0000313" key="1">
    <source>
        <dbReference type="EMBL" id="TNN19153.1"/>
    </source>
</evidence>
<dbReference type="GO" id="GO:0006888">
    <property type="term" value="P:endoplasmic reticulum to Golgi vesicle-mediated transport"/>
    <property type="evidence" value="ECO:0007669"/>
    <property type="project" value="InterPro"/>
</dbReference>
<dbReference type="OrthoDB" id="2189254at2759"/>
<dbReference type="PROSITE" id="PS51386">
    <property type="entry name" value="RINT1_TIP20"/>
    <property type="match status" value="1"/>
</dbReference>